<dbReference type="RefSeq" id="WP_137275869.1">
    <property type="nucleotide sequence ID" value="NZ_QKNX01000002.1"/>
</dbReference>
<dbReference type="OrthoDB" id="184665at2157"/>
<dbReference type="InterPro" id="IPR012675">
    <property type="entry name" value="Beta-grasp_dom_sf"/>
</dbReference>
<dbReference type="CDD" id="cd17040">
    <property type="entry name" value="Ubl_MoaD_like"/>
    <property type="match status" value="1"/>
</dbReference>
<keyword evidence="2" id="KW-1185">Reference proteome</keyword>
<dbReference type="InterPro" id="IPR054834">
    <property type="entry name" value="SAMP1_3"/>
</dbReference>
<dbReference type="Proteomes" id="UP000308037">
    <property type="component" value="Unassembled WGS sequence"/>
</dbReference>
<proteinExistence type="predicted"/>
<comment type="caution">
    <text evidence="1">The sequence shown here is derived from an EMBL/GenBank/DDBJ whole genome shotgun (WGS) entry which is preliminary data.</text>
</comment>
<organism evidence="1 2">
    <name type="scientific">Natronomonas salsuginis</name>
    <dbReference type="NCBI Taxonomy" id="2217661"/>
    <lineage>
        <taxon>Archaea</taxon>
        <taxon>Methanobacteriati</taxon>
        <taxon>Methanobacteriota</taxon>
        <taxon>Stenosarchaea group</taxon>
        <taxon>Halobacteria</taxon>
        <taxon>Halobacteriales</taxon>
        <taxon>Natronomonadaceae</taxon>
        <taxon>Natronomonas</taxon>
    </lineage>
</organism>
<accession>A0A4U5JE80</accession>
<dbReference type="AlphaFoldDB" id="A0A4U5JE80"/>
<dbReference type="NCBIfam" id="NF041918">
    <property type="entry name" value="SAMP1"/>
    <property type="match status" value="1"/>
</dbReference>
<evidence type="ECO:0000313" key="1">
    <source>
        <dbReference type="EMBL" id="TKR25967.1"/>
    </source>
</evidence>
<name>A0A4U5JE80_9EURY</name>
<dbReference type="InterPro" id="IPR016155">
    <property type="entry name" value="Mopterin_synth/thiamin_S_b"/>
</dbReference>
<protein>
    <submittedName>
        <fullName evidence="1">MoaD/ThiS family protein</fullName>
    </submittedName>
</protein>
<dbReference type="EMBL" id="QKNX01000002">
    <property type="protein sequence ID" value="TKR25967.1"/>
    <property type="molecule type" value="Genomic_DNA"/>
</dbReference>
<dbReference type="InterPro" id="IPR003749">
    <property type="entry name" value="ThiS/MoaD-like"/>
</dbReference>
<evidence type="ECO:0000313" key="2">
    <source>
        <dbReference type="Proteomes" id="UP000308037"/>
    </source>
</evidence>
<dbReference type="Gene3D" id="3.10.20.30">
    <property type="match status" value="1"/>
</dbReference>
<sequence>MEFTVYGQLRSATGEKTIELEPAASNEGTVETVADALERFLEAYPRARRDVLDESGDVRTSVRVLVDGERADLDDACPPDARIQLFPAMQGGRR</sequence>
<reference evidence="1 2" key="1">
    <citation type="submission" date="2019-04" db="EMBL/GenBank/DDBJ databases">
        <title>Natronomonas sp. F20-122 a newhaloarchaeon isolated from a saline saltern of Isla Bacuta, Huelva, Spain.</title>
        <authorList>
            <person name="Duran-Viseras A."/>
            <person name="Sanchez-Porro C."/>
            <person name="Ventosa A."/>
        </authorList>
    </citation>
    <scope>NUCLEOTIDE SEQUENCE [LARGE SCALE GENOMIC DNA]</scope>
    <source>
        <strain evidence="1 2">F20-122</strain>
    </source>
</reference>
<gene>
    <name evidence="1" type="ORF">DM868_05585</name>
</gene>
<dbReference type="SUPFAM" id="SSF54285">
    <property type="entry name" value="MoaD/ThiS"/>
    <property type="match status" value="1"/>
</dbReference>
<dbReference type="Pfam" id="PF02597">
    <property type="entry name" value="ThiS"/>
    <property type="match status" value="1"/>
</dbReference>